<dbReference type="GO" id="GO:0016829">
    <property type="term" value="F:lyase activity"/>
    <property type="evidence" value="ECO:0007669"/>
    <property type="project" value="InterPro"/>
</dbReference>
<dbReference type="EMBL" id="CP002018">
    <property type="protein sequence ID" value="AEM41747.1"/>
    <property type="molecule type" value="Genomic_DNA"/>
</dbReference>
<reference evidence="3 4" key="1">
    <citation type="journal article" date="2011" name="J. Bacteriol.">
        <title>Complete genome sequence of the industrial strain Ketogulonicigenium vulgare WSH-001.</title>
        <authorList>
            <person name="Liu L."/>
            <person name="Li Y."/>
            <person name="Zhang J."/>
            <person name="Zhou Z."/>
            <person name="Liu J."/>
            <person name="Li X."/>
            <person name="Zhou J."/>
            <person name="Du G."/>
            <person name="Wang L."/>
            <person name="Chen J."/>
        </authorList>
    </citation>
    <scope>NUCLEOTIDE SEQUENCE [LARGE SCALE GENOMIC DNA]</scope>
    <source>
        <strain evidence="3 4">WSH-001</strain>
    </source>
</reference>
<dbReference type="RefSeq" id="WP_013385114.1">
    <property type="nucleotide sequence ID" value="NC_017384.1"/>
</dbReference>
<dbReference type="InterPro" id="IPR012480">
    <property type="entry name" value="Hepar_II_III_C"/>
</dbReference>
<dbReference type="Gene3D" id="1.50.10.100">
    <property type="entry name" value="Chondroitin AC/alginate lyase"/>
    <property type="match status" value="1"/>
</dbReference>
<dbReference type="InterPro" id="IPR008929">
    <property type="entry name" value="Chondroitin_lyas"/>
</dbReference>
<keyword evidence="4" id="KW-1185">Reference proteome</keyword>
<accession>F9Y4D4</accession>
<dbReference type="PATRIC" id="fig|759362.5.peg.1974"/>
<dbReference type="eggNOG" id="COG5360">
    <property type="taxonomic scope" value="Bacteria"/>
</dbReference>
<sequence length="533" mass="57236">MTAIPDWTAREAFLNRFYARRAGRGRKVPSFAAFPEPATMGEADRGRQILDGKFVLDGRLVEVLGASIWHNKLYGAALQECDWLNDLAALGDQKARARAQAWVWDWIARFGRGEGWTPQSTARRLMNWLHHAEFLLQGMQGPAQRNFMQSLARQTIYLARAWQFVPVGQGRVSTLAGLNAALLALDGLSRLRPKAEAAFLRALSDVVGREGQIASRNPAEAAVLFCDIVGVAVRLHATGQAMPPALQNVIEVMAPLLRGLRHGDGTLARLQGSNGGNPVALDAALAQAGVRAPAGARLHMGFARISAGRLVLIADAAPAPAGGHASATAIEISVGRRLLVTSCGDGSPFGTDWRQAGRGAASHSTLVLEGGAKPAEVMYARTPMDGGTRLELGHDGWRAAHGLVHARQIDVDIAGRVVMAEEMLMTIDAADQARFDRALVLSGGRGVDFALRFHLHPDVTVVPQDDPLVLNLVLKSGEVWALSHDGQARMTVEPSVYVENGVASPRSTQQVVLMGRAMSYATRMRWALGRATG</sequence>
<gene>
    <name evidence="3" type="ordered locus">KVU_1908</name>
</gene>
<dbReference type="Pfam" id="PF07940">
    <property type="entry name" value="Hepar_II_III_C"/>
    <property type="match status" value="1"/>
</dbReference>
<dbReference type="Gene3D" id="2.70.98.70">
    <property type="match status" value="1"/>
</dbReference>
<evidence type="ECO:0000259" key="2">
    <source>
        <dbReference type="Pfam" id="PF07940"/>
    </source>
</evidence>
<evidence type="ECO:0000313" key="3">
    <source>
        <dbReference type="EMBL" id="AEM41747.1"/>
    </source>
</evidence>
<dbReference type="GO" id="GO:0030313">
    <property type="term" value="C:cell envelope"/>
    <property type="evidence" value="ECO:0007669"/>
    <property type="project" value="UniProtKB-SubCell"/>
</dbReference>
<protein>
    <submittedName>
        <fullName evidence="3">Heparinase II/III-like protein</fullName>
    </submittedName>
</protein>
<proteinExistence type="predicted"/>
<comment type="subcellular location">
    <subcellularLocation>
        <location evidence="1">Cell envelope</location>
    </subcellularLocation>
</comment>
<name>F9Y4D4_KETVW</name>
<dbReference type="OrthoDB" id="9787373at2"/>
<evidence type="ECO:0000256" key="1">
    <source>
        <dbReference type="ARBA" id="ARBA00004196"/>
    </source>
</evidence>
<feature type="domain" description="Heparinase II/III-like C-terminal" evidence="2">
    <location>
        <begin position="297"/>
        <end position="527"/>
    </location>
</feature>
<dbReference type="HOGENOM" id="CLU_025266_0_0_5"/>
<evidence type="ECO:0000313" key="4">
    <source>
        <dbReference type="Proteomes" id="UP000000692"/>
    </source>
</evidence>
<dbReference type="Proteomes" id="UP000000692">
    <property type="component" value="Chromosome"/>
</dbReference>
<dbReference type="KEGG" id="kvl:KVU_1908"/>
<dbReference type="AlphaFoldDB" id="F9Y4D4"/>
<organism evidence="3 4">
    <name type="scientific">Ketogulonicigenium vulgare (strain WSH-001)</name>
    <dbReference type="NCBI Taxonomy" id="759362"/>
    <lineage>
        <taxon>Bacteria</taxon>
        <taxon>Pseudomonadati</taxon>
        <taxon>Pseudomonadota</taxon>
        <taxon>Alphaproteobacteria</taxon>
        <taxon>Rhodobacterales</taxon>
        <taxon>Roseobacteraceae</taxon>
        <taxon>Ketogulonicigenium</taxon>
    </lineage>
</organism>